<evidence type="ECO:0000313" key="1">
    <source>
        <dbReference type="EMBL" id="MPD00150.1"/>
    </source>
</evidence>
<dbReference type="Proteomes" id="UP000324222">
    <property type="component" value="Unassembled WGS sequence"/>
</dbReference>
<evidence type="ECO:0000313" key="2">
    <source>
        <dbReference type="Proteomes" id="UP000324222"/>
    </source>
</evidence>
<sequence>MGCVRKGRPPELRNHSLVCDDDSLTLNITSASRSTIEDLILIPFPEPDIWFLALQLVCYYDGYESPCIIEQAMVSLDVRTQPCVFAGESPCGPHGLCQETHRGMFFFTSCVSCVPCDAMNAPLPQFDCLYLALIEFLSVL</sequence>
<reference evidence="1 2" key="1">
    <citation type="submission" date="2019-05" db="EMBL/GenBank/DDBJ databases">
        <title>Another draft genome of Portunus trituberculatus and its Hox gene families provides insights of decapod evolution.</title>
        <authorList>
            <person name="Jeong J.-H."/>
            <person name="Song I."/>
            <person name="Kim S."/>
            <person name="Choi T."/>
            <person name="Kim D."/>
            <person name="Ryu S."/>
            <person name="Kim W."/>
        </authorList>
    </citation>
    <scope>NUCLEOTIDE SEQUENCE [LARGE SCALE GENOMIC DNA]</scope>
    <source>
        <tissue evidence="1">Muscle</tissue>
    </source>
</reference>
<accession>A0A5B7JZA0</accession>
<protein>
    <submittedName>
        <fullName evidence="1">Transmembrane protein 8B</fullName>
    </submittedName>
</protein>
<proteinExistence type="predicted"/>
<dbReference type="AlphaFoldDB" id="A0A5B7JZA0"/>
<comment type="caution">
    <text evidence="1">The sequence shown here is derived from an EMBL/GenBank/DDBJ whole genome shotgun (WGS) entry which is preliminary data.</text>
</comment>
<keyword evidence="2" id="KW-1185">Reference proteome</keyword>
<keyword evidence="1" id="KW-0812">Transmembrane</keyword>
<dbReference type="OrthoDB" id="69646at2759"/>
<gene>
    <name evidence="1" type="primary">TMEM8B</name>
    <name evidence="1" type="ORF">E2C01_095605</name>
</gene>
<dbReference type="EMBL" id="VSRR010121622">
    <property type="protein sequence ID" value="MPD00150.1"/>
    <property type="molecule type" value="Genomic_DNA"/>
</dbReference>
<organism evidence="1 2">
    <name type="scientific">Portunus trituberculatus</name>
    <name type="common">Swimming crab</name>
    <name type="synonym">Neptunus trituberculatus</name>
    <dbReference type="NCBI Taxonomy" id="210409"/>
    <lineage>
        <taxon>Eukaryota</taxon>
        <taxon>Metazoa</taxon>
        <taxon>Ecdysozoa</taxon>
        <taxon>Arthropoda</taxon>
        <taxon>Crustacea</taxon>
        <taxon>Multicrustacea</taxon>
        <taxon>Malacostraca</taxon>
        <taxon>Eumalacostraca</taxon>
        <taxon>Eucarida</taxon>
        <taxon>Decapoda</taxon>
        <taxon>Pleocyemata</taxon>
        <taxon>Brachyura</taxon>
        <taxon>Eubrachyura</taxon>
        <taxon>Portunoidea</taxon>
        <taxon>Portunidae</taxon>
        <taxon>Portuninae</taxon>
        <taxon>Portunus</taxon>
    </lineage>
</organism>
<name>A0A5B7JZA0_PORTR</name>
<keyword evidence="1" id="KW-0472">Membrane</keyword>